<dbReference type="EMBL" id="WQMT02000002">
    <property type="protein sequence ID" value="KAG9226648.1"/>
    <property type="molecule type" value="Genomic_DNA"/>
</dbReference>
<name>A0ACB7JB75_PLECO</name>
<protein>
    <submittedName>
        <fullName evidence="1">Uncharacterized protein</fullName>
    </submittedName>
</protein>
<accession>A0ACB7JB75</accession>
<sequence length="333" mass="37898">MKWVKIPLTCSEVMDIISHFPLADYGPGTTLAGWKDEIRPYVVAAMAKNPVIEGDEAHFISTLNDELQAYDSMPRDHMHLPPRISVHPILLSVCDLINAKRTQQTAIPSHLVHEQIALLGQYAILTHRWCPDGQELSFTDVQVTNFSVPNVQAKEGFRKLTGFTEVVQSTIDAVIFGWIVRALVNLTGLRQFPLCSVGIVMPMFRMNPSRNRIICFTKDWRPVGGETGKFHADRGNNFKKSSVYNELVKVTGNMDWHTYIPEVHQIFDLLQAMRTRETTIPESDMVYSLLSALNIDIPVEYDEGFDWAFYRLQVKYLTHTNLHGGHTMLVEEL</sequence>
<keyword evidence="2" id="KW-1185">Reference proteome</keyword>
<proteinExistence type="predicted"/>
<comment type="caution">
    <text evidence="1">The sequence shown here is derived from an EMBL/GenBank/DDBJ whole genome shotgun (WGS) entry which is preliminary data.</text>
</comment>
<dbReference type="Proteomes" id="UP000824881">
    <property type="component" value="Unassembled WGS sequence"/>
</dbReference>
<evidence type="ECO:0000313" key="1">
    <source>
        <dbReference type="EMBL" id="KAG9226648.1"/>
    </source>
</evidence>
<gene>
    <name evidence="1" type="ORF">CCMSSC00406_0006127</name>
</gene>
<evidence type="ECO:0000313" key="2">
    <source>
        <dbReference type="Proteomes" id="UP000824881"/>
    </source>
</evidence>
<reference evidence="1 2" key="1">
    <citation type="journal article" date="2021" name="Appl. Environ. Microbiol.">
        <title>Genetic linkage and physical mapping for an oyster mushroom Pleurotus cornucopiae and QTL analysis for the trait cap color.</title>
        <authorList>
            <person name="Zhang Y."/>
            <person name="Gao W."/>
            <person name="Sonnenberg A."/>
            <person name="Chen Q."/>
            <person name="Zhang J."/>
            <person name="Huang C."/>
        </authorList>
    </citation>
    <scope>NUCLEOTIDE SEQUENCE [LARGE SCALE GENOMIC DNA]</scope>
    <source>
        <strain evidence="1">CCMSSC00406</strain>
    </source>
</reference>
<organism evidence="1 2">
    <name type="scientific">Pleurotus cornucopiae</name>
    <name type="common">Cornucopia mushroom</name>
    <dbReference type="NCBI Taxonomy" id="5321"/>
    <lineage>
        <taxon>Eukaryota</taxon>
        <taxon>Fungi</taxon>
        <taxon>Dikarya</taxon>
        <taxon>Basidiomycota</taxon>
        <taxon>Agaricomycotina</taxon>
        <taxon>Agaricomycetes</taxon>
        <taxon>Agaricomycetidae</taxon>
        <taxon>Agaricales</taxon>
        <taxon>Pleurotineae</taxon>
        <taxon>Pleurotaceae</taxon>
        <taxon>Pleurotus</taxon>
    </lineage>
</organism>